<comment type="catalytic activity">
    <reaction evidence="3 4">
        <text>5-carboxyamino-1-(5-phospho-D-ribosyl)imidazole + H(+) = 5-amino-1-(5-phospho-D-ribosyl)imidazole-4-carboxylate</text>
        <dbReference type="Rhea" id="RHEA:13193"/>
        <dbReference type="ChEBI" id="CHEBI:15378"/>
        <dbReference type="ChEBI" id="CHEBI:58730"/>
        <dbReference type="ChEBI" id="CHEBI:77657"/>
        <dbReference type="EC" id="5.4.99.18"/>
    </reaction>
</comment>
<evidence type="ECO:0000313" key="8">
    <source>
        <dbReference type="Proteomes" id="UP000295066"/>
    </source>
</evidence>
<dbReference type="SMART" id="SM01001">
    <property type="entry name" value="AIRC"/>
    <property type="match status" value="1"/>
</dbReference>
<dbReference type="InterPro" id="IPR000031">
    <property type="entry name" value="PurE_dom"/>
</dbReference>
<dbReference type="Gene3D" id="3.40.50.1970">
    <property type="match status" value="1"/>
</dbReference>
<sequence>MRDEERSAPEIGILLGSKSDLALVRKVEEVFSFFGVTWEISVASAHRTPEDVARYASRARERGIRVLVAAAGLSAALPGVVAAHTTLPVVGIPVNAGSVGGLDALLAVAQMPPGVPVASVGIDGVKNAALFAVRILGLHREDIAARLEDWSGKEKEAVRSVRKELGDLPCPPEEVFS</sequence>
<keyword evidence="8" id="KW-1185">Reference proteome</keyword>
<feature type="domain" description="PurE" evidence="6">
    <location>
        <begin position="9"/>
        <end position="158"/>
    </location>
</feature>
<dbReference type="Pfam" id="PF00731">
    <property type="entry name" value="AIRC"/>
    <property type="match status" value="1"/>
</dbReference>
<comment type="caution">
    <text evidence="7">The sequence shown here is derived from an EMBL/GenBank/DDBJ whole genome shotgun (WGS) entry which is preliminary data.</text>
</comment>
<feature type="binding site" evidence="3 5">
    <location>
        <position position="47"/>
    </location>
    <ligand>
        <name>substrate</name>
    </ligand>
</feature>
<evidence type="ECO:0000256" key="4">
    <source>
        <dbReference type="PIRNR" id="PIRNR001338"/>
    </source>
</evidence>
<keyword evidence="2 3" id="KW-0413">Isomerase</keyword>
<dbReference type="NCBIfam" id="TIGR01162">
    <property type="entry name" value="purE"/>
    <property type="match status" value="1"/>
</dbReference>
<evidence type="ECO:0000256" key="1">
    <source>
        <dbReference type="ARBA" id="ARBA00022755"/>
    </source>
</evidence>
<protein>
    <recommendedName>
        <fullName evidence="3 4">N5-carboxyaminoimidazole ribonucleotide mutase</fullName>
        <shortName evidence="3 4">N5-CAIR mutase</shortName>
        <ecNumber evidence="3 4">5.4.99.18</ecNumber>
    </recommendedName>
    <alternativeName>
        <fullName evidence="3">5-(carboxyamino)imidazole ribonucleotide mutase</fullName>
    </alternativeName>
</protein>
<dbReference type="SUPFAM" id="SSF52255">
    <property type="entry name" value="N5-CAIR mutase (phosphoribosylaminoimidazole carboxylase, PurE)"/>
    <property type="match status" value="1"/>
</dbReference>
<accession>A0A4R8MA04</accession>
<name>A0A4R8MA04_9BACT</name>
<dbReference type="GO" id="GO:0034023">
    <property type="term" value="F:5-(carboxyamino)imidazole ribonucleotide mutase activity"/>
    <property type="evidence" value="ECO:0007669"/>
    <property type="project" value="UniProtKB-UniRule"/>
</dbReference>
<dbReference type="UniPathway" id="UPA00074">
    <property type="reaction ID" value="UER00943"/>
</dbReference>
<feature type="binding site" evidence="3 5">
    <location>
        <position position="20"/>
    </location>
    <ligand>
        <name>substrate</name>
    </ligand>
</feature>
<dbReference type="PANTHER" id="PTHR23046">
    <property type="entry name" value="PHOSPHORIBOSYLAMINOIMIDAZOLE CARBOXYLASE CATALYTIC SUBUNIT"/>
    <property type="match status" value="1"/>
</dbReference>
<feature type="binding site" evidence="3 5">
    <location>
        <position position="17"/>
    </location>
    <ligand>
        <name>substrate</name>
    </ligand>
</feature>
<evidence type="ECO:0000256" key="5">
    <source>
        <dbReference type="PIRSR" id="PIRSR001338-1"/>
    </source>
</evidence>
<dbReference type="GO" id="GO:0006189">
    <property type="term" value="P:'de novo' IMP biosynthetic process"/>
    <property type="evidence" value="ECO:0007669"/>
    <property type="project" value="UniProtKB-UniRule"/>
</dbReference>
<dbReference type="AlphaFoldDB" id="A0A4R8MA04"/>
<dbReference type="HAMAP" id="MF_01929">
    <property type="entry name" value="PurE_classI"/>
    <property type="match status" value="1"/>
</dbReference>
<proteinExistence type="inferred from homology"/>
<comment type="function">
    <text evidence="3 4">Catalyzes the conversion of N5-carboxyaminoimidazole ribonucleotide (N5-CAIR) to 4-carboxy-5-aminoimidazole ribonucleotide (CAIR).</text>
</comment>
<dbReference type="OrthoDB" id="9791908at2"/>
<dbReference type="InterPro" id="IPR024694">
    <property type="entry name" value="PurE_prokaryotes"/>
</dbReference>
<evidence type="ECO:0000256" key="3">
    <source>
        <dbReference type="HAMAP-Rule" id="MF_01929"/>
    </source>
</evidence>
<dbReference type="PIRSF" id="PIRSF001338">
    <property type="entry name" value="AIR_carboxylase"/>
    <property type="match status" value="1"/>
</dbReference>
<gene>
    <name evidence="3" type="primary">purE</name>
    <name evidence="7" type="ORF">C8D99_10478</name>
</gene>
<organism evidence="7 8">
    <name type="scientific">Aminivibrio pyruvatiphilus</name>
    <dbReference type="NCBI Taxonomy" id="1005740"/>
    <lineage>
        <taxon>Bacteria</taxon>
        <taxon>Thermotogati</taxon>
        <taxon>Synergistota</taxon>
        <taxon>Synergistia</taxon>
        <taxon>Synergistales</taxon>
        <taxon>Aminobacteriaceae</taxon>
        <taxon>Aminivibrio</taxon>
    </lineage>
</organism>
<comment type="pathway">
    <text evidence="3 4">Purine metabolism; IMP biosynthesis via de novo pathway; 5-amino-1-(5-phospho-D-ribosyl)imidazole-4-carboxylate from 5-amino-1-(5-phospho-D-ribosyl)imidazole (N5-CAIR route): step 2/2.</text>
</comment>
<evidence type="ECO:0000313" key="7">
    <source>
        <dbReference type="EMBL" id="TDY61838.1"/>
    </source>
</evidence>
<dbReference type="EC" id="5.4.99.18" evidence="3 4"/>
<reference evidence="7 8" key="1">
    <citation type="submission" date="2019-03" db="EMBL/GenBank/DDBJ databases">
        <title>Genomic Encyclopedia of Type Strains, Phase IV (KMG-IV): sequencing the most valuable type-strain genomes for metagenomic binning, comparative biology and taxonomic classification.</title>
        <authorList>
            <person name="Goeker M."/>
        </authorList>
    </citation>
    <scope>NUCLEOTIDE SEQUENCE [LARGE SCALE GENOMIC DNA]</scope>
    <source>
        <strain evidence="7 8">DSM 25964</strain>
    </source>
</reference>
<evidence type="ECO:0000259" key="6">
    <source>
        <dbReference type="SMART" id="SM01001"/>
    </source>
</evidence>
<dbReference type="Proteomes" id="UP000295066">
    <property type="component" value="Unassembled WGS sequence"/>
</dbReference>
<dbReference type="InterPro" id="IPR033747">
    <property type="entry name" value="PurE_ClassI"/>
</dbReference>
<keyword evidence="1 3" id="KW-0658">Purine biosynthesis</keyword>
<dbReference type="EMBL" id="SORI01000004">
    <property type="protein sequence ID" value="TDY61838.1"/>
    <property type="molecule type" value="Genomic_DNA"/>
</dbReference>
<dbReference type="PANTHER" id="PTHR23046:SF2">
    <property type="entry name" value="PHOSPHORIBOSYLAMINOIMIDAZOLE CARBOXYLASE"/>
    <property type="match status" value="1"/>
</dbReference>
<dbReference type="RefSeq" id="WP_133956863.1">
    <property type="nucleotide sequence ID" value="NZ_SORI01000004.1"/>
</dbReference>
<evidence type="ECO:0000256" key="2">
    <source>
        <dbReference type="ARBA" id="ARBA00023235"/>
    </source>
</evidence>
<comment type="similarity">
    <text evidence="3">Belongs to the AIR carboxylase family. Class I subfamily.</text>
</comment>